<gene>
    <name evidence="2" type="ORF">LWI29_019021</name>
</gene>
<name>A0AA39VW65_ACESA</name>
<keyword evidence="1" id="KW-1133">Transmembrane helix</keyword>
<protein>
    <submittedName>
        <fullName evidence="2">Uncharacterized protein</fullName>
    </submittedName>
</protein>
<dbReference type="Proteomes" id="UP001168877">
    <property type="component" value="Unassembled WGS sequence"/>
</dbReference>
<sequence length="71" mass="8367">MRKKDLSSIPSRSGKQVDHLSSGWIKRRLQLQRQEDFRKLFDLFLYGVCLFLLYLGLARNLKSVQTFVSFS</sequence>
<accession>A0AA39VW65</accession>
<feature type="transmembrane region" description="Helical" evidence="1">
    <location>
        <begin position="40"/>
        <end position="57"/>
    </location>
</feature>
<evidence type="ECO:0000313" key="3">
    <source>
        <dbReference type="Proteomes" id="UP001168877"/>
    </source>
</evidence>
<dbReference type="AlphaFoldDB" id="A0AA39VW65"/>
<keyword evidence="1" id="KW-0812">Transmembrane</keyword>
<dbReference type="EMBL" id="JAUESC010000003">
    <property type="protein sequence ID" value="KAK0600864.1"/>
    <property type="molecule type" value="Genomic_DNA"/>
</dbReference>
<comment type="caution">
    <text evidence="2">The sequence shown here is derived from an EMBL/GenBank/DDBJ whole genome shotgun (WGS) entry which is preliminary data.</text>
</comment>
<organism evidence="2 3">
    <name type="scientific">Acer saccharum</name>
    <name type="common">Sugar maple</name>
    <dbReference type="NCBI Taxonomy" id="4024"/>
    <lineage>
        <taxon>Eukaryota</taxon>
        <taxon>Viridiplantae</taxon>
        <taxon>Streptophyta</taxon>
        <taxon>Embryophyta</taxon>
        <taxon>Tracheophyta</taxon>
        <taxon>Spermatophyta</taxon>
        <taxon>Magnoliopsida</taxon>
        <taxon>eudicotyledons</taxon>
        <taxon>Gunneridae</taxon>
        <taxon>Pentapetalae</taxon>
        <taxon>rosids</taxon>
        <taxon>malvids</taxon>
        <taxon>Sapindales</taxon>
        <taxon>Sapindaceae</taxon>
        <taxon>Hippocastanoideae</taxon>
        <taxon>Acereae</taxon>
        <taxon>Acer</taxon>
    </lineage>
</organism>
<keyword evidence="1" id="KW-0472">Membrane</keyword>
<reference evidence="2" key="2">
    <citation type="submission" date="2023-06" db="EMBL/GenBank/DDBJ databases">
        <authorList>
            <person name="Swenson N.G."/>
            <person name="Wegrzyn J.L."/>
            <person name="Mcevoy S.L."/>
        </authorList>
    </citation>
    <scope>NUCLEOTIDE SEQUENCE</scope>
    <source>
        <strain evidence="2">NS2018</strain>
        <tissue evidence="2">Leaf</tissue>
    </source>
</reference>
<proteinExistence type="predicted"/>
<reference evidence="2" key="1">
    <citation type="journal article" date="2022" name="Plant J.">
        <title>Strategies of tolerance reflected in two North American maple genomes.</title>
        <authorList>
            <person name="McEvoy S.L."/>
            <person name="Sezen U.U."/>
            <person name="Trouern-Trend A."/>
            <person name="McMahon S.M."/>
            <person name="Schaberg P.G."/>
            <person name="Yang J."/>
            <person name="Wegrzyn J.L."/>
            <person name="Swenson N.G."/>
        </authorList>
    </citation>
    <scope>NUCLEOTIDE SEQUENCE</scope>
    <source>
        <strain evidence="2">NS2018</strain>
    </source>
</reference>
<evidence type="ECO:0000256" key="1">
    <source>
        <dbReference type="SAM" id="Phobius"/>
    </source>
</evidence>
<evidence type="ECO:0000313" key="2">
    <source>
        <dbReference type="EMBL" id="KAK0600864.1"/>
    </source>
</evidence>
<keyword evidence="3" id="KW-1185">Reference proteome</keyword>